<dbReference type="AlphaFoldDB" id="A0A699SWP0"/>
<accession>A0A699SWP0</accession>
<feature type="non-terminal residue" evidence="1">
    <location>
        <position position="123"/>
    </location>
</feature>
<reference evidence="1" key="1">
    <citation type="journal article" date="2019" name="Sci. Rep.">
        <title>Draft genome of Tanacetum cinerariifolium, the natural source of mosquito coil.</title>
        <authorList>
            <person name="Yamashiro T."/>
            <person name="Shiraishi A."/>
            <person name="Satake H."/>
            <person name="Nakayama K."/>
        </authorList>
    </citation>
    <scope>NUCLEOTIDE SEQUENCE</scope>
</reference>
<evidence type="ECO:0000313" key="1">
    <source>
        <dbReference type="EMBL" id="GFD02472.1"/>
    </source>
</evidence>
<name>A0A699SWP0_TANCI</name>
<feature type="non-terminal residue" evidence="1">
    <location>
        <position position="1"/>
    </location>
</feature>
<sequence>PGVPDGQAVQTIILNNAAFQTEDLDTYDSDSDDISNAKAVLMANTSNYGSHAISKSPQVTTQLVTESPLVDSGYAILVFCPGDDLIACLNKAMAYLWALASSRFPSTNNQLRTSSNPRNNPLS</sequence>
<gene>
    <name evidence="1" type="ORF">Tci_874441</name>
</gene>
<proteinExistence type="predicted"/>
<dbReference type="EMBL" id="BKCJ011198298">
    <property type="protein sequence ID" value="GFD02472.1"/>
    <property type="molecule type" value="Genomic_DNA"/>
</dbReference>
<protein>
    <submittedName>
        <fullName evidence="1">Uncharacterized protein</fullName>
    </submittedName>
</protein>
<comment type="caution">
    <text evidence="1">The sequence shown here is derived from an EMBL/GenBank/DDBJ whole genome shotgun (WGS) entry which is preliminary data.</text>
</comment>
<organism evidence="1">
    <name type="scientific">Tanacetum cinerariifolium</name>
    <name type="common">Dalmatian daisy</name>
    <name type="synonym">Chrysanthemum cinerariifolium</name>
    <dbReference type="NCBI Taxonomy" id="118510"/>
    <lineage>
        <taxon>Eukaryota</taxon>
        <taxon>Viridiplantae</taxon>
        <taxon>Streptophyta</taxon>
        <taxon>Embryophyta</taxon>
        <taxon>Tracheophyta</taxon>
        <taxon>Spermatophyta</taxon>
        <taxon>Magnoliopsida</taxon>
        <taxon>eudicotyledons</taxon>
        <taxon>Gunneridae</taxon>
        <taxon>Pentapetalae</taxon>
        <taxon>asterids</taxon>
        <taxon>campanulids</taxon>
        <taxon>Asterales</taxon>
        <taxon>Asteraceae</taxon>
        <taxon>Asteroideae</taxon>
        <taxon>Anthemideae</taxon>
        <taxon>Anthemidinae</taxon>
        <taxon>Tanacetum</taxon>
    </lineage>
</organism>